<reference evidence="9" key="2">
    <citation type="journal article" date="2023" name="IMA Fungus">
        <title>Comparative genomic study of the Penicillium genus elucidates a diverse pangenome and 15 lateral gene transfer events.</title>
        <authorList>
            <person name="Petersen C."/>
            <person name="Sorensen T."/>
            <person name="Nielsen M.R."/>
            <person name="Sondergaard T.E."/>
            <person name="Sorensen J.L."/>
            <person name="Fitzpatrick D.A."/>
            <person name="Frisvad J.C."/>
            <person name="Nielsen K.L."/>
        </authorList>
    </citation>
    <scope>NUCLEOTIDE SEQUENCE</scope>
    <source>
        <strain evidence="9">IBT 30069</strain>
    </source>
</reference>
<protein>
    <recommendedName>
        <fullName evidence="8">Xylanolytic transcriptional activator regulatory domain-containing protein</fullName>
    </recommendedName>
</protein>
<organism evidence="9 10">
    <name type="scientific">Penicillium angulare</name>
    <dbReference type="NCBI Taxonomy" id="116970"/>
    <lineage>
        <taxon>Eukaryota</taxon>
        <taxon>Fungi</taxon>
        <taxon>Dikarya</taxon>
        <taxon>Ascomycota</taxon>
        <taxon>Pezizomycotina</taxon>
        <taxon>Eurotiomycetes</taxon>
        <taxon>Eurotiomycetidae</taxon>
        <taxon>Eurotiales</taxon>
        <taxon>Aspergillaceae</taxon>
        <taxon>Penicillium</taxon>
    </lineage>
</organism>
<dbReference type="GO" id="GO:0006351">
    <property type="term" value="P:DNA-templated transcription"/>
    <property type="evidence" value="ECO:0007669"/>
    <property type="project" value="InterPro"/>
</dbReference>
<keyword evidence="6" id="KW-0804">Transcription</keyword>
<dbReference type="Proteomes" id="UP001149165">
    <property type="component" value="Unassembled WGS sequence"/>
</dbReference>
<evidence type="ECO:0000256" key="7">
    <source>
        <dbReference type="ARBA" id="ARBA00023242"/>
    </source>
</evidence>
<evidence type="ECO:0000256" key="1">
    <source>
        <dbReference type="ARBA" id="ARBA00004123"/>
    </source>
</evidence>
<dbReference type="GO" id="GO:0008270">
    <property type="term" value="F:zinc ion binding"/>
    <property type="evidence" value="ECO:0007669"/>
    <property type="project" value="InterPro"/>
</dbReference>
<feature type="domain" description="Xylanolytic transcriptional activator regulatory" evidence="8">
    <location>
        <begin position="114"/>
        <end position="191"/>
    </location>
</feature>
<dbReference type="PANTHER" id="PTHR47782:SF12">
    <property type="entry name" value="ZN(II)2CYS6 TRANSCRIPTION FACTOR (EUROFUNG)"/>
    <property type="match status" value="1"/>
</dbReference>
<keyword evidence="10" id="KW-1185">Reference proteome</keyword>
<accession>A0A9W9EK76</accession>
<dbReference type="SMART" id="SM00906">
    <property type="entry name" value="Fungal_trans"/>
    <property type="match status" value="1"/>
</dbReference>
<evidence type="ECO:0000256" key="2">
    <source>
        <dbReference type="ARBA" id="ARBA00022723"/>
    </source>
</evidence>
<keyword evidence="2" id="KW-0479">Metal-binding</keyword>
<dbReference type="GO" id="GO:0045944">
    <property type="term" value="P:positive regulation of transcription by RNA polymerase II"/>
    <property type="evidence" value="ECO:0007669"/>
    <property type="project" value="TreeGrafter"/>
</dbReference>
<evidence type="ECO:0000259" key="8">
    <source>
        <dbReference type="SMART" id="SM00906"/>
    </source>
</evidence>
<gene>
    <name evidence="9" type="ORF">N7456_012779</name>
</gene>
<comment type="caution">
    <text evidence="9">The sequence shown here is derived from an EMBL/GenBank/DDBJ whole genome shotgun (WGS) entry which is preliminary data.</text>
</comment>
<keyword evidence="3" id="KW-0862">Zinc</keyword>
<evidence type="ECO:0000313" key="10">
    <source>
        <dbReference type="Proteomes" id="UP001149165"/>
    </source>
</evidence>
<keyword evidence="7" id="KW-0539">Nucleus</keyword>
<evidence type="ECO:0000313" key="9">
    <source>
        <dbReference type="EMBL" id="KAJ5083352.1"/>
    </source>
</evidence>
<evidence type="ECO:0000256" key="5">
    <source>
        <dbReference type="ARBA" id="ARBA00023125"/>
    </source>
</evidence>
<evidence type="ECO:0000256" key="6">
    <source>
        <dbReference type="ARBA" id="ARBA00023163"/>
    </source>
</evidence>
<dbReference type="Pfam" id="PF04082">
    <property type="entry name" value="Fungal_trans"/>
    <property type="match status" value="1"/>
</dbReference>
<evidence type="ECO:0000256" key="3">
    <source>
        <dbReference type="ARBA" id="ARBA00022833"/>
    </source>
</evidence>
<dbReference type="GO" id="GO:0000981">
    <property type="term" value="F:DNA-binding transcription factor activity, RNA polymerase II-specific"/>
    <property type="evidence" value="ECO:0007669"/>
    <property type="project" value="TreeGrafter"/>
</dbReference>
<dbReference type="CDD" id="cd12148">
    <property type="entry name" value="fungal_TF_MHR"/>
    <property type="match status" value="1"/>
</dbReference>
<keyword evidence="4" id="KW-0805">Transcription regulation</keyword>
<name>A0A9W9EK76_9EURO</name>
<dbReference type="InterPro" id="IPR052202">
    <property type="entry name" value="Yeast_MetPath_Reg"/>
</dbReference>
<dbReference type="EMBL" id="JAPQKH010000008">
    <property type="protein sequence ID" value="KAJ5083352.1"/>
    <property type="molecule type" value="Genomic_DNA"/>
</dbReference>
<dbReference type="PANTHER" id="PTHR47782">
    <property type="entry name" value="ZN(II)2CYS6 TRANSCRIPTION FACTOR (EUROFUNG)-RELATED"/>
    <property type="match status" value="1"/>
</dbReference>
<evidence type="ECO:0000256" key="4">
    <source>
        <dbReference type="ARBA" id="ARBA00023015"/>
    </source>
</evidence>
<dbReference type="AlphaFoldDB" id="A0A9W9EK76"/>
<dbReference type="GO" id="GO:0005634">
    <property type="term" value="C:nucleus"/>
    <property type="evidence" value="ECO:0007669"/>
    <property type="project" value="UniProtKB-SubCell"/>
</dbReference>
<dbReference type="InterPro" id="IPR007219">
    <property type="entry name" value="XnlR_reg_dom"/>
</dbReference>
<keyword evidence="5" id="KW-0238">DNA-binding</keyword>
<proteinExistence type="predicted"/>
<reference evidence="9" key="1">
    <citation type="submission" date="2022-11" db="EMBL/GenBank/DDBJ databases">
        <authorList>
            <person name="Petersen C."/>
        </authorList>
    </citation>
    <scope>NUCLEOTIDE SEQUENCE</scope>
    <source>
        <strain evidence="9">IBT 30069</strain>
    </source>
</reference>
<dbReference type="OrthoDB" id="189997at2759"/>
<sequence>MIQTYLERVNPRYPFLHEETFLQWFHSWKEAMRSGDTIPLSEEWKSFFVTMAFAVSLLLAARVSPEERRISNALYSVALSSLSHVFEKPDPVLHVQAYLMCTIHALHSPSSQTVLTMISTTMRCCVISQLHRSMHESSSRDHSTLRETQVRRRVFWSAYSIDRLISWIYHVPCSLSDEHIETRLFANINDNEMQCRGSESNPQVELESLPRQTQVSSALHLIRVRRIQSRILSIMMRADYNKNLSRHYGWRSHILQELEEWRQYLQPHSDPQSKGYTSQGWVGMAFNYTVLLLHRPTKENVRGIVSEKCLQACADIITAFRKYQKDRETAQLWPGLLSQFGIGITLLYCLWATPPSSRSDLYRSPKTVAAIQTCSVILAVFSEQWIEAEPLRDLFDVLSEKILYDTAPTKDDESNRINTYADAASIKSRIPHIQSLVVNTDICRMITEMVTEEFQTPWQDPRSNDLLPAWSSEIHSPGSCFLCENESQEEGSTSPAWVGGFEPSSANLNSHYDDDLFAFPGLFGSVEF</sequence>
<dbReference type="GO" id="GO:0043565">
    <property type="term" value="F:sequence-specific DNA binding"/>
    <property type="evidence" value="ECO:0007669"/>
    <property type="project" value="TreeGrafter"/>
</dbReference>
<comment type="subcellular location">
    <subcellularLocation>
        <location evidence="1">Nucleus</location>
    </subcellularLocation>
</comment>